<organism evidence="1">
    <name type="scientific">Arundo donax</name>
    <name type="common">Giant reed</name>
    <name type="synonym">Donax arundinaceus</name>
    <dbReference type="NCBI Taxonomy" id="35708"/>
    <lineage>
        <taxon>Eukaryota</taxon>
        <taxon>Viridiplantae</taxon>
        <taxon>Streptophyta</taxon>
        <taxon>Embryophyta</taxon>
        <taxon>Tracheophyta</taxon>
        <taxon>Spermatophyta</taxon>
        <taxon>Magnoliopsida</taxon>
        <taxon>Liliopsida</taxon>
        <taxon>Poales</taxon>
        <taxon>Poaceae</taxon>
        <taxon>PACMAD clade</taxon>
        <taxon>Arundinoideae</taxon>
        <taxon>Arundineae</taxon>
        <taxon>Arundo</taxon>
    </lineage>
</organism>
<sequence>MGSKSFFHTSNIDFLPLLPSAPRVVLAVLGVLAEG</sequence>
<accession>A0A0A9B962</accession>
<reference evidence="1" key="1">
    <citation type="submission" date="2014-09" db="EMBL/GenBank/DDBJ databases">
        <authorList>
            <person name="Magalhaes I.L.F."/>
            <person name="Oliveira U."/>
            <person name="Santos F.R."/>
            <person name="Vidigal T.H.D.A."/>
            <person name="Brescovit A.D."/>
            <person name="Santos A.J."/>
        </authorList>
    </citation>
    <scope>NUCLEOTIDE SEQUENCE</scope>
    <source>
        <tissue evidence="1">Shoot tissue taken approximately 20 cm above the soil surface</tissue>
    </source>
</reference>
<dbReference type="EMBL" id="GBRH01242053">
    <property type="protein sequence ID" value="JAD55842.1"/>
    <property type="molecule type" value="Transcribed_RNA"/>
</dbReference>
<evidence type="ECO:0000313" key="1">
    <source>
        <dbReference type="EMBL" id="JAD55842.1"/>
    </source>
</evidence>
<protein>
    <submittedName>
        <fullName evidence="1">Uncharacterized protein</fullName>
    </submittedName>
</protein>
<proteinExistence type="predicted"/>
<dbReference type="AlphaFoldDB" id="A0A0A9B962"/>
<reference evidence="1" key="2">
    <citation type="journal article" date="2015" name="Data Brief">
        <title>Shoot transcriptome of the giant reed, Arundo donax.</title>
        <authorList>
            <person name="Barrero R.A."/>
            <person name="Guerrero F.D."/>
            <person name="Moolhuijzen P."/>
            <person name="Goolsby J.A."/>
            <person name="Tidwell J."/>
            <person name="Bellgard S.E."/>
            <person name="Bellgard M.I."/>
        </authorList>
    </citation>
    <scope>NUCLEOTIDE SEQUENCE</scope>
    <source>
        <tissue evidence="1">Shoot tissue taken approximately 20 cm above the soil surface</tissue>
    </source>
</reference>
<name>A0A0A9B962_ARUDO</name>